<evidence type="ECO:0000313" key="2">
    <source>
        <dbReference type="Proteomes" id="UP000887561"/>
    </source>
</evidence>
<dbReference type="WBParaSite" id="scaffold14068_cov257.g17257">
    <property type="protein sequence ID" value="scaffold14068_cov257.g17257"/>
    <property type="gene ID" value="scaffold14068_cov257.g17257"/>
</dbReference>
<evidence type="ECO:0000313" key="3">
    <source>
        <dbReference type="WBParaSite" id="scaffold14068_cov257.g17257"/>
    </source>
</evidence>
<accession>A0A915LQ05</accession>
<feature type="domain" description="EGF-like" evidence="1">
    <location>
        <begin position="26"/>
        <end position="37"/>
    </location>
</feature>
<dbReference type="AlphaFoldDB" id="A0A915LQ05"/>
<dbReference type="InterPro" id="IPR000742">
    <property type="entry name" value="EGF"/>
</dbReference>
<organism evidence="2 3">
    <name type="scientific">Meloidogyne javanica</name>
    <name type="common">Root-knot nematode worm</name>
    <dbReference type="NCBI Taxonomy" id="6303"/>
    <lineage>
        <taxon>Eukaryota</taxon>
        <taxon>Metazoa</taxon>
        <taxon>Ecdysozoa</taxon>
        <taxon>Nematoda</taxon>
        <taxon>Chromadorea</taxon>
        <taxon>Rhabditida</taxon>
        <taxon>Tylenchina</taxon>
        <taxon>Tylenchomorpha</taxon>
        <taxon>Tylenchoidea</taxon>
        <taxon>Meloidogynidae</taxon>
        <taxon>Meloidogyninae</taxon>
        <taxon>Meloidogyne</taxon>
        <taxon>Meloidogyne incognita group</taxon>
    </lineage>
</organism>
<evidence type="ECO:0000259" key="1">
    <source>
        <dbReference type="PROSITE" id="PS00022"/>
    </source>
</evidence>
<sequence length="223" mass="24790">MYVFFIISCEFSCIHGYCDERKGFLCICSPGWLGAGCELCVLGMECETAEPQLSLILPQAGPLNFGNLSIKEKEDLPKFVYAYGNDFPKVNYSCIFGSTISVRETDIEEGGGGLKLDPFQEQIYWSSPLGRSKPYSISLKIEEDGEEIGSHQLINWTIKVNPSYSALLERKGISNKKPPFAFNSSLPLIVHIYATDTAKPVPLEDLPIWTGRSSRRDGEEGDD</sequence>
<keyword evidence="2" id="KW-1185">Reference proteome</keyword>
<dbReference type="PROSITE" id="PS00022">
    <property type="entry name" value="EGF_1"/>
    <property type="match status" value="1"/>
</dbReference>
<proteinExistence type="predicted"/>
<protein>
    <submittedName>
        <fullName evidence="3">EGF-like domain-containing protein</fullName>
    </submittedName>
</protein>
<dbReference type="Proteomes" id="UP000887561">
    <property type="component" value="Unplaced"/>
</dbReference>
<name>A0A915LQ05_MELJA</name>
<reference evidence="3" key="1">
    <citation type="submission" date="2022-11" db="UniProtKB">
        <authorList>
            <consortium name="WormBaseParasite"/>
        </authorList>
    </citation>
    <scope>IDENTIFICATION</scope>
</reference>